<proteinExistence type="predicted"/>
<comment type="caution">
    <text evidence="2">The sequence shown here is derived from an EMBL/GenBank/DDBJ whole genome shotgun (WGS) entry which is preliminary data.</text>
</comment>
<accession>A0A157ZKV4</accession>
<evidence type="ECO:0000313" key="3">
    <source>
        <dbReference type="Proteomes" id="UP000054903"/>
    </source>
</evidence>
<keyword evidence="1" id="KW-0732">Signal</keyword>
<reference evidence="2" key="1">
    <citation type="submission" date="2016-01" db="EMBL/GenBank/DDBJ databases">
        <authorList>
            <person name="Peeters C."/>
        </authorList>
    </citation>
    <scope>NUCLEOTIDE SEQUENCE</scope>
    <source>
        <strain evidence="2">LMG 29320</strain>
    </source>
</reference>
<dbReference type="EMBL" id="FCNX02000001">
    <property type="protein sequence ID" value="SAK45607.1"/>
    <property type="molecule type" value="Genomic_DNA"/>
</dbReference>
<evidence type="ECO:0000256" key="1">
    <source>
        <dbReference type="SAM" id="SignalP"/>
    </source>
</evidence>
<organism evidence="2 3">
    <name type="scientific">Caballeronia fortuita</name>
    <dbReference type="NCBI Taxonomy" id="1777138"/>
    <lineage>
        <taxon>Bacteria</taxon>
        <taxon>Pseudomonadati</taxon>
        <taxon>Pseudomonadota</taxon>
        <taxon>Betaproteobacteria</taxon>
        <taxon>Burkholderiales</taxon>
        <taxon>Burkholderiaceae</taxon>
        <taxon>Caballeronia</taxon>
    </lineage>
</organism>
<sequence length="147" mass="16057">MYALLCAAAFGIALLLPPHVAFAYLGEGALSSSMPDHYYVGKKGNTYEYAKIPGDDVDAEHLVLVEYMGRNQHNEPVVRYQDGTSSGTLTCFDKCQFVRGATRVGGRLVQTGRIRITNDPLINAIMHDARMGRLVSQSTGKRGLPPQ</sequence>
<dbReference type="Proteomes" id="UP000054903">
    <property type="component" value="Unassembled WGS sequence"/>
</dbReference>
<protein>
    <recommendedName>
        <fullName evidence="4">Lipoprotein</fullName>
    </recommendedName>
</protein>
<keyword evidence="3" id="KW-1185">Reference proteome</keyword>
<feature type="chain" id="PRO_5007619431" description="Lipoprotein" evidence="1">
    <location>
        <begin position="24"/>
        <end position="147"/>
    </location>
</feature>
<name>A0A157ZKV4_9BURK</name>
<feature type="signal peptide" evidence="1">
    <location>
        <begin position="1"/>
        <end position="23"/>
    </location>
</feature>
<dbReference type="AlphaFoldDB" id="A0A157ZKV4"/>
<evidence type="ECO:0008006" key="4">
    <source>
        <dbReference type="Google" id="ProtNLM"/>
    </source>
</evidence>
<dbReference type="RefSeq" id="WP_061133066.1">
    <property type="nucleotide sequence ID" value="NZ_FCNX02000001.1"/>
</dbReference>
<dbReference type="STRING" id="1777138.AWB77_00849"/>
<dbReference type="OrthoDB" id="9133420at2"/>
<gene>
    <name evidence="2" type="ORF">AWB77_00849</name>
</gene>
<evidence type="ECO:0000313" key="2">
    <source>
        <dbReference type="EMBL" id="SAK45607.1"/>
    </source>
</evidence>